<keyword evidence="3" id="KW-1185">Reference proteome</keyword>
<dbReference type="GeneID" id="93580193"/>
<protein>
    <submittedName>
        <fullName evidence="2">Uncharacterized protein</fullName>
    </submittedName>
</protein>
<evidence type="ECO:0000256" key="1">
    <source>
        <dbReference type="SAM" id="Phobius"/>
    </source>
</evidence>
<organism evidence="2 3">
    <name type="scientific">Aspergillus brasiliensis (strain CBS 101740 / IMI 381727 / IBT 21946)</name>
    <dbReference type="NCBI Taxonomy" id="767769"/>
    <lineage>
        <taxon>Eukaryota</taxon>
        <taxon>Fungi</taxon>
        <taxon>Dikarya</taxon>
        <taxon>Ascomycota</taxon>
        <taxon>Pezizomycotina</taxon>
        <taxon>Eurotiomycetes</taxon>
        <taxon>Eurotiomycetidae</taxon>
        <taxon>Eurotiales</taxon>
        <taxon>Aspergillaceae</taxon>
        <taxon>Aspergillus</taxon>
        <taxon>Aspergillus subgen. Circumdati</taxon>
    </lineage>
</organism>
<dbReference type="VEuPathDB" id="FungiDB:ASPBRDRAFT_571882"/>
<dbReference type="AlphaFoldDB" id="A0A1L9UJB9"/>
<feature type="transmembrane region" description="Helical" evidence="1">
    <location>
        <begin position="70"/>
        <end position="88"/>
    </location>
</feature>
<dbReference type="Proteomes" id="UP000184499">
    <property type="component" value="Unassembled WGS sequence"/>
</dbReference>
<dbReference type="EMBL" id="KV878684">
    <property type="protein sequence ID" value="OJJ71659.1"/>
    <property type="molecule type" value="Genomic_DNA"/>
</dbReference>
<dbReference type="RefSeq" id="XP_067478907.1">
    <property type="nucleotide sequence ID" value="XM_067627705.1"/>
</dbReference>
<evidence type="ECO:0000313" key="3">
    <source>
        <dbReference type="Proteomes" id="UP000184499"/>
    </source>
</evidence>
<name>A0A1L9UJB9_ASPBC</name>
<keyword evidence="1" id="KW-0472">Membrane</keyword>
<reference evidence="3" key="1">
    <citation type="journal article" date="2017" name="Genome Biol.">
        <title>Comparative genomics reveals high biological diversity and specific adaptations in the industrially and medically important fungal genus Aspergillus.</title>
        <authorList>
            <person name="de Vries R.P."/>
            <person name="Riley R."/>
            <person name="Wiebenga A."/>
            <person name="Aguilar-Osorio G."/>
            <person name="Amillis S."/>
            <person name="Uchima C.A."/>
            <person name="Anderluh G."/>
            <person name="Asadollahi M."/>
            <person name="Askin M."/>
            <person name="Barry K."/>
            <person name="Battaglia E."/>
            <person name="Bayram O."/>
            <person name="Benocci T."/>
            <person name="Braus-Stromeyer S.A."/>
            <person name="Caldana C."/>
            <person name="Canovas D."/>
            <person name="Cerqueira G.C."/>
            <person name="Chen F."/>
            <person name="Chen W."/>
            <person name="Choi C."/>
            <person name="Clum A."/>
            <person name="Dos Santos R.A."/>
            <person name="Damasio A.R."/>
            <person name="Diallinas G."/>
            <person name="Emri T."/>
            <person name="Fekete E."/>
            <person name="Flipphi M."/>
            <person name="Freyberg S."/>
            <person name="Gallo A."/>
            <person name="Gournas C."/>
            <person name="Habgood R."/>
            <person name="Hainaut M."/>
            <person name="Harispe M.L."/>
            <person name="Henrissat B."/>
            <person name="Hilden K.S."/>
            <person name="Hope R."/>
            <person name="Hossain A."/>
            <person name="Karabika E."/>
            <person name="Karaffa L."/>
            <person name="Karanyi Z."/>
            <person name="Krasevec N."/>
            <person name="Kuo A."/>
            <person name="Kusch H."/>
            <person name="LaButti K."/>
            <person name="Lagendijk E.L."/>
            <person name="Lapidus A."/>
            <person name="Levasseur A."/>
            <person name="Lindquist E."/>
            <person name="Lipzen A."/>
            <person name="Logrieco A.F."/>
            <person name="MacCabe A."/>
            <person name="Maekelae M.R."/>
            <person name="Malavazi I."/>
            <person name="Melin P."/>
            <person name="Meyer V."/>
            <person name="Mielnichuk N."/>
            <person name="Miskei M."/>
            <person name="Molnar A.P."/>
            <person name="Mule G."/>
            <person name="Ngan C.Y."/>
            <person name="Orejas M."/>
            <person name="Orosz E."/>
            <person name="Ouedraogo J.P."/>
            <person name="Overkamp K.M."/>
            <person name="Park H.-S."/>
            <person name="Perrone G."/>
            <person name="Piumi F."/>
            <person name="Punt P.J."/>
            <person name="Ram A.F."/>
            <person name="Ramon A."/>
            <person name="Rauscher S."/>
            <person name="Record E."/>
            <person name="Riano-Pachon D.M."/>
            <person name="Robert V."/>
            <person name="Roehrig J."/>
            <person name="Ruller R."/>
            <person name="Salamov A."/>
            <person name="Salih N.S."/>
            <person name="Samson R.A."/>
            <person name="Sandor E."/>
            <person name="Sanguinetti M."/>
            <person name="Schuetze T."/>
            <person name="Sepcic K."/>
            <person name="Shelest E."/>
            <person name="Sherlock G."/>
            <person name="Sophianopoulou V."/>
            <person name="Squina F.M."/>
            <person name="Sun H."/>
            <person name="Susca A."/>
            <person name="Todd R.B."/>
            <person name="Tsang A."/>
            <person name="Unkles S.E."/>
            <person name="van de Wiele N."/>
            <person name="van Rossen-Uffink D."/>
            <person name="Oliveira J.V."/>
            <person name="Vesth T.C."/>
            <person name="Visser J."/>
            <person name="Yu J.-H."/>
            <person name="Zhou M."/>
            <person name="Andersen M.R."/>
            <person name="Archer D.B."/>
            <person name="Baker S.E."/>
            <person name="Benoit I."/>
            <person name="Brakhage A.A."/>
            <person name="Braus G.H."/>
            <person name="Fischer R."/>
            <person name="Frisvad J.C."/>
            <person name="Goldman G.H."/>
            <person name="Houbraken J."/>
            <person name="Oakley B."/>
            <person name="Pocsi I."/>
            <person name="Scazzocchio C."/>
            <person name="Seiboth B."/>
            <person name="vanKuyk P.A."/>
            <person name="Wortman J."/>
            <person name="Dyer P.S."/>
            <person name="Grigoriev I.V."/>
        </authorList>
    </citation>
    <scope>NUCLEOTIDE SEQUENCE [LARGE SCALE GENOMIC DNA]</scope>
    <source>
        <strain evidence="3">CBS 101740 / IMI 381727 / IBT 21946</strain>
    </source>
</reference>
<gene>
    <name evidence="2" type="ORF">ASPBRDRAFT_571882</name>
</gene>
<keyword evidence="1" id="KW-0812">Transmembrane</keyword>
<feature type="transmembrane region" description="Helical" evidence="1">
    <location>
        <begin position="100"/>
        <end position="120"/>
    </location>
</feature>
<proteinExistence type="predicted"/>
<feature type="transmembrane region" description="Helical" evidence="1">
    <location>
        <begin position="32"/>
        <end position="49"/>
    </location>
</feature>
<accession>A0A1L9UJB9</accession>
<sequence length="127" mass="14586">MMTYYLFFSFSLSSSPLLLLLPDLDCLALGTWYMGMFLFLSFFLPFYSLRGIQSSFSGACSFQREKKKDFLTFLSFSFLKLIPLFSHLTRLSHAAGTKYSIFIIYSYLLPFSISLYAYCLSDPAGIK</sequence>
<keyword evidence="1" id="KW-1133">Transmembrane helix</keyword>
<evidence type="ECO:0000313" key="2">
    <source>
        <dbReference type="EMBL" id="OJJ71659.1"/>
    </source>
</evidence>